<dbReference type="InterPro" id="IPR011990">
    <property type="entry name" value="TPR-like_helical_dom_sf"/>
</dbReference>
<dbReference type="RefSeq" id="WP_128563928.1">
    <property type="nucleotide sequence ID" value="NZ_BPQH01000025.1"/>
</dbReference>
<dbReference type="PANTHER" id="PTHR45588">
    <property type="entry name" value="TPR DOMAIN-CONTAINING PROTEIN"/>
    <property type="match status" value="1"/>
</dbReference>
<dbReference type="PANTHER" id="PTHR45588:SF1">
    <property type="entry name" value="WW DOMAIN-CONTAINING PROTEIN"/>
    <property type="match status" value="1"/>
</dbReference>
<feature type="chain" id="PRO_5045906783" description="Tetratricopeptide repeat protein" evidence="1">
    <location>
        <begin position="23"/>
        <end position="529"/>
    </location>
</feature>
<comment type="caution">
    <text evidence="2">The sequence shown here is derived from an EMBL/GenBank/DDBJ whole genome shotgun (WGS) entry which is preliminary data.</text>
</comment>
<protein>
    <recommendedName>
        <fullName evidence="4">Tetratricopeptide repeat protein</fullName>
    </recommendedName>
</protein>
<feature type="signal peptide" evidence="1">
    <location>
        <begin position="1"/>
        <end position="22"/>
    </location>
</feature>
<evidence type="ECO:0000313" key="2">
    <source>
        <dbReference type="EMBL" id="GJD53102.1"/>
    </source>
</evidence>
<evidence type="ECO:0000313" key="3">
    <source>
        <dbReference type="Proteomes" id="UP001055167"/>
    </source>
</evidence>
<keyword evidence="3" id="KW-1185">Reference proteome</keyword>
<reference evidence="2" key="1">
    <citation type="journal article" date="2021" name="Front. Microbiol.">
        <title>Comprehensive Comparative Genomics and Phenotyping of Methylobacterium Species.</title>
        <authorList>
            <person name="Alessa O."/>
            <person name="Ogura Y."/>
            <person name="Fujitani Y."/>
            <person name="Takami H."/>
            <person name="Hayashi T."/>
            <person name="Sahin N."/>
            <person name="Tani A."/>
        </authorList>
    </citation>
    <scope>NUCLEOTIDE SEQUENCE</scope>
    <source>
        <strain evidence="2">KCTC 52305</strain>
    </source>
</reference>
<dbReference type="Gene3D" id="1.25.40.10">
    <property type="entry name" value="Tetratricopeptide repeat domain"/>
    <property type="match status" value="1"/>
</dbReference>
<keyword evidence="1" id="KW-0732">Signal</keyword>
<accession>A0ABQ4R6Q4</accession>
<gene>
    <name evidence="2" type="ORF">OPKNFCMD_5873</name>
</gene>
<organism evidence="2 3">
    <name type="scientific">Methylobacterium crusticola</name>
    <dbReference type="NCBI Taxonomy" id="1697972"/>
    <lineage>
        <taxon>Bacteria</taxon>
        <taxon>Pseudomonadati</taxon>
        <taxon>Pseudomonadota</taxon>
        <taxon>Alphaproteobacteria</taxon>
        <taxon>Hyphomicrobiales</taxon>
        <taxon>Methylobacteriaceae</taxon>
        <taxon>Methylobacterium</taxon>
    </lineage>
</organism>
<sequence length="529" mass="56917">MRRFVLAAGIAAVALAVAQPLAAQGDVDQQLGSVHFETSCNAVAQRRFDRGMRYQHSYWYGPAREVFEEALKADPACAIAEWGIALTYLDNPHNPIPQANLAPGLAAIRRAEALNPGTARERDYVAALALMYADADRLGHGQRIRLLRDAQEALARRYPDDVEAQIAYAITLNTSSDLNDRSYAQQIKGAAILEPLSRRLPRHPGVTHYLIHLYDYPELAANGLAAAQRYAQIAPAAPHAQHMPSHIYTRVGHWQASIDANTASSRAARAEKSVGNALHAQDYMVYAHLQLGQDDAARAVVEDMLLLREADAQAPGLAAHYALAASPARYAVERGDWEAASRLPVRPSPFANAQAVTHVARALGAARSGRPEAAAPDVAALAALRDRLRAANDAYWSEIVAIQARVAAAWVLDAQGRHDEALEAMSAAAEAEDRTNKHVITPGPLAPARELYGEMLLARGRAADALAAFAASQAREPNRFRGVLGAAQAAERLGDRAAAKAHYGRLLALAPDAAARPDVEAARRFVALD</sequence>
<dbReference type="SUPFAM" id="SSF48452">
    <property type="entry name" value="TPR-like"/>
    <property type="match status" value="2"/>
</dbReference>
<name>A0ABQ4R6Q4_9HYPH</name>
<evidence type="ECO:0008006" key="4">
    <source>
        <dbReference type="Google" id="ProtNLM"/>
    </source>
</evidence>
<dbReference type="Proteomes" id="UP001055167">
    <property type="component" value="Unassembled WGS sequence"/>
</dbReference>
<evidence type="ECO:0000256" key="1">
    <source>
        <dbReference type="SAM" id="SignalP"/>
    </source>
</evidence>
<reference evidence="2" key="2">
    <citation type="submission" date="2021-08" db="EMBL/GenBank/DDBJ databases">
        <authorList>
            <person name="Tani A."/>
            <person name="Ola A."/>
            <person name="Ogura Y."/>
            <person name="Katsura K."/>
            <person name="Hayashi T."/>
        </authorList>
    </citation>
    <scope>NUCLEOTIDE SEQUENCE</scope>
    <source>
        <strain evidence="2">KCTC 52305</strain>
    </source>
</reference>
<proteinExistence type="predicted"/>
<dbReference type="EMBL" id="BPQH01000025">
    <property type="protein sequence ID" value="GJD53102.1"/>
    <property type="molecule type" value="Genomic_DNA"/>
</dbReference>